<dbReference type="RefSeq" id="WP_189956145.1">
    <property type="nucleotide sequence ID" value="NZ_BMVG01000014.1"/>
</dbReference>
<feature type="region of interest" description="Disordered" evidence="1">
    <location>
        <begin position="21"/>
        <end position="41"/>
    </location>
</feature>
<organism evidence="2 3">
    <name type="scientific">Streptomyces alanosinicus</name>
    <dbReference type="NCBI Taxonomy" id="68171"/>
    <lineage>
        <taxon>Bacteria</taxon>
        <taxon>Bacillati</taxon>
        <taxon>Actinomycetota</taxon>
        <taxon>Actinomycetes</taxon>
        <taxon>Kitasatosporales</taxon>
        <taxon>Streptomycetaceae</taxon>
        <taxon>Streptomyces</taxon>
    </lineage>
</organism>
<name>A0A919D5Z4_9ACTN</name>
<evidence type="ECO:0000313" key="3">
    <source>
        <dbReference type="Proteomes" id="UP000655443"/>
    </source>
</evidence>
<accession>A0A919D5Z4</accession>
<sequence length="74" mass="7487">MPEAERLAEAFDPRLATLLGGTAWPSDAPGADDPAHPVDTSGITAVPTPAAAQPAVDVLTDKVAVVLQDRPSSA</sequence>
<keyword evidence="3" id="KW-1185">Reference proteome</keyword>
<reference evidence="2" key="1">
    <citation type="journal article" date="2014" name="Int. J. Syst. Evol. Microbiol.">
        <title>Complete genome sequence of Corynebacterium casei LMG S-19264T (=DSM 44701T), isolated from a smear-ripened cheese.</title>
        <authorList>
            <consortium name="US DOE Joint Genome Institute (JGI-PGF)"/>
            <person name="Walter F."/>
            <person name="Albersmeier A."/>
            <person name="Kalinowski J."/>
            <person name="Ruckert C."/>
        </authorList>
    </citation>
    <scope>NUCLEOTIDE SEQUENCE</scope>
    <source>
        <strain evidence="2">JCM 4714</strain>
    </source>
</reference>
<reference evidence="2" key="2">
    <citation type="submission" date="2020-09" db="EMBL/GenBank/DDBJ databases">
        <authorList>
            <person name="Sun Q."/>
            <person name="Ohkuma M."/>
        </authorList>
    </citation>
    <scope>NUCLEOTIDE SEQUENCE</scope>
    <source>
        <strain evidence="2">JCM 4714</strain>
    </source>
</reference>
<dbReference type="Proteomes" id="UP000655443">
    <property type="component" value="Unassembled WGS sequence"/>
</dbReference>
<gene>
    <name evidence="2" type="ORF">GCM10010339_52930</name>
</gene>
<evidence type="ECO:0000313" key="2">
    <source>
        <dbReference type="EMBL" id="GHE07591.1"/>
    </source>
</evidence>
<dbReference type="EMBL" id="BMVG01000014">
    <property type="protein sequence ID" value="GHE07591.1"/>
    <property type="molecule type" value="Genomic_DNA"/>
</dbReference>
<proteinExistence type="predicted"/>
<dbReference type="AlphaFoldDB" id="A0A919D5Z4"/>
<comment type="caution">
    <text evidence="2">The sequence shown here is derived from an EMBL/GenBank/DDBJ whole genome shotgun (WGS) entry which is preliminary data.</text>
</comment>
<protein>
    <submittedName>
        <fullName evidence="2">Uncharacterized protein</fullName>
    </submittedName>
</protein>
<evidence type="ECO:0000256" key="1">
    <source>
        <dbReference type="SAM" id="MobiDB-lite"/>
    </source>
</evidence>